<evidence type="ECO:0000313" key="2">
    <source>
        <dbReference type="Proteomes" id="UP000228952"/>
    </source>
</evidence>
<dbReference type="AlphaFoldDB" id="A0A2M7W1L5"/>
<protein>
    <submittedName>
        <fullName evidence="1">Uncharacterized protein</fullName>
    </submittedName>
</protein>
<comment type="caution">
    <text evidence="1">The sequence shown here is derived from an EMBL/GenBank/DDBJ whole genome shotgun (WGS) entry which is preliminary data.</text>
</comment>
<evidence type="ECO:0000313" key="1">
    <source>
        <dbReference type="EMBL" id="PJA13284.1"/>
    </source>
</evidence>
<organism evidence="1 2">
    <name type="scientific">Candidatus Dojkabacteria bacterium CG_4_10_14_0_2_um_filter_Dojkabacteria_WS6_41_15</name>
    <dbReference type="NCBI Taxonomy" id="2014249"/>
    <lineage>
        <taxon>Bacteria</taxon>
        <taxon>Candidatus Dojkabacteria</taxon>
    </lineage>
</organism>
<accession>A0A2M7W1L5</accession>
<gene>
    <name evidence="1" type="ORF">COX64_03590</name>
</gene>
<name>A0A2M7W1L5_9BACT</name>
<dbReference type="Proteomes" id="UP000228952">
    <property type="component" value="Unassembled WGS sequence"/>
</dbReference>
<sequence length="120" mass="13541">MDTPIGNSIESLRTFFVENVSKFCDKCGTAYKPDNIDIVSESNASVIIQAQCDNCKGIYMAHVIKPLQMTKKIPIRLDIAHTLLHPYYLLGPISSDELLALRKKLAKIKTREEFLKLTTN</sequence>
<reference evidence="2" key="1">
    <citation type="submission" date="2017-09" db="EMBL/GenBank/DDBJ databases">
        <title>Depth-based differentiation of microbial function through sediment-hosted aquifers and enrichment of novel symbionts in the deep terrestrial subsurface.</title>
        <authorList>
            <person name="Probst A.J."/>
            <person name="Ladd B."/>
            <person name="Jarett J.K."/>
            <person name="Geller-Mcgrath D.E."/>
            <person name="Sieber C.M.K."/>
            <person name="Emerson J.B."/>
            <person name="Anantharaman K."/>
            <person name="Thomas B.C."/>
            <person name="Malmstrom R."/>
            <person name="Stieglmeier M."/>
            <person name="Klingl A."/>
            <person name="Woyke T."/>
            <person name="Ryan C.M."/>
            <person name="Banfield J.F."/>
        </authorList>
    </citation>
    <scope>NUCLEOTIDE SEQUENCE [LARGE SCALE GENOMIC DNA]</scope>
</reference>
<dbReference type="EMBL" id="PFQB01000091">
    <property type="protein sequence ID" value="PJA13284.1"/>
    <property type="molecule type" value="Genomic_DNA"/>
</dbReference>
<proteinExistence type="predicted"/>